<dbReference type="RefSeq" id="WP_228426325.1">
    <property type="nucleotide sequence ID" value="NZ_CP033920.1"/>
</dbReference>
<dbReference type="FunFam" id="1.10.10.10:FF:000214">
    <property type="entry name" value="Methylated-DNA--protein-cysteine methyltransferase"/>
    <property type="match status" value="1"/>
</dbReference>
<dbReference type="Proteomes" id="UP000255224">
    <property type="component" value="Unassembled WGS sequence"/>
</dbReference>
<dbReference type="GO" id="GO:0005737">
    <property type="term" value="C:cytoplasm"/>
    <property type="evidence" value="ECO:0007669"/>
    <property type="project" value="UniProtKB-SubCell"/>
</dbReference>
<dbReference type="SUPFAM" id="SSF57884">
    <property type="entry name" value="Ada DNA repair protein, N-terminal domain (N-Ada 10)"/>
    <property type="match status" value="1"/>
</dbReference>
<keyword evidence="7" id="KW-0805">Transcription regulation</keyword>
<keyword evidence="4 12" id="KW-0489">Methyltransferase</keyword>
<reference evidence="16 17" key="1">
    <citation type="submission" date="2018-06" db="EMBL/GenBank/DDBJ databases">
        <authorList>
            <consortium name="Pathogen Informatics"/>
            <person name="Doyle S."/>
        </authorList>
    </citation>
    <scope>NUCLEOTIDE SEQUENCE [LARGE SCALE GENOMIC DNA]</scope>
    <source>
        <strain evidence="16 17">NCTC13533</strain>
    </source>
</reference>
<dbReference type="EC" id="2.1.1.63" evidence="12"/>
<dbReference type="CDD" id="cd06445">
    <property type="entry name" value="ATase"/>
    <property type="match status" value="1"/>
</dbReference>
<evidence type="ECO:0000256" key="6">
    <source>
        <dbReference type="ARBA" id="ARBA00022763"/>
    </source>
</evidence>
<dbReference type="Pfam" id="PF01035">
    <property type="entry name" value="DNA_binding_1"/>
    <property type="match status" value="1"/>
</dbReference>
<dbReference type="InterPro" id="IPR014048">
    <property type="entry name" value="MethylDNA_cys_MeTrfase_DNA-bd"/>
</dbReference>
<dbReference type="GO" id="GO:0032259">
    <property type="term" value="P:methylation"/>
    <property type="evidence" value="ECO:0007669"/>
    <property type="project" value="UniProtKB-KW"/>
</dbReference>
<keyword evidence="8" id="KW-0010">Activator</keyword>
<dbReference type="Pfam" id="PF02805">
    <property type="entry name" value="Ada_Zn_binding"/>
    <property type="match status" value="1"/>
</dbReference>
<feature type="binding site" evidence="14">
    <location>
        <position position="69"/>
    </location>
    <ligand>
        <name>Zn(2+)</name>
        <dbReference type="ChEBI" id="CHEBI:29105"/>
    </ligand>
</feature>
<dbReference type="InterPro" id="IPR036388">
    <property type="entry name" value="WH-like_DNA-bd_sf"/>
</dbReference>
<protein>
    <recommendedName>
        <fullName evidence="12">Methylated-DNA--protein-cysteine methyltransferase</fullName>
        <ecNumber evidence="12">2.1.1.63</ecNumber>
    </recommendedName>
    <alternativeName>
        <fullName evidence="12">6-O-methylguanine-DNA methyltransferase</fullName>
        <shortName evidence="12">MGMT</shortName>
    </alternativeName>
    <alternativeName>
        <fullName evidence="12">O-6-methylguanine-DNA-alkyltransferase</fullName>
    </alternativeName>
</protein>
<dbReference type="EMBL" id="UFVQ01000003">
    <property type="protein sequence ID" value="STD01456.1"/>
    <property type="molecule type" value="Genomic_DNA"/>
</dbReference>
<dbReference type="SUPFAM" id="SSF46689">
    <property type="entry name" value="Homeodomain-like"/>
    <property type="match status" value="1"/>
</dbReference>
<dbReference type="InterPro" id="IPR035451">
    <property type="entry name" value="Ada-like_dom_sf"/>
</dbReference>
<evidence type="ECO:0000256" key="4">
    <source>
        <dbReference type="ARBA" id="ARBA00022603"/>
    </source>
</evidence>
<dbReference type="InterPro" id="IPR001497">
    <property type="entry name" value="MethylDNA_cys_MeTrfase_AS"/>
</dbReference>
<dbReference type="STRING" id="297244.SAMN05421639_10217"/>
<comment type="catalytic activity">
    <reaction evidence="11 12">
        <text>a 6-O-methyl-2'-deoxyguanosine in DNA + L-cysteinyl-[protein] = S-methyl-L-cysteinyl-[protein] + a 2'-deoxyguanosine in DNA</text>
        <dbReference type="Rhea" id="RHEA:24000"/>
        <dbReference type="Rhea" id="RHEA-COMP:10131"/>
        <dbReference type="Rhea" id="RHEA-COMP:10132"/>
        <dbReference type="Rhea" id="RHEA-COMP:11367"/>
        <dbReference type="Rhea" id="RHEA-COMP:11368"/>
        <dbReference type="ChEBI" id="CHEBI:29950"/>
        <dbReference type="ChEBI" id="CHEBI:82612"/>
        <dbReference type="ChEBI" id="CHEBI:85445"/>
        <dbReference type="ChEBI" id="CHEBI:85448"/>
        <dbReference type="EC" id="2.1.1.63"/>
    </reaction>
</comment>
<keyword evidence="14" id="KW-0862">Zinc</keyword>
<evidence type="ECO:0000313" key="17">
    <source>
        <dbReference type="Proteomes" id="UP000255224"/>
    </source>
</evidence>
<keyword evidence="9" id="KW-0804">Transcription</keyword>
<comment type="catalytic activity">
    <reaction evidence="1 12">
        <text>a 4-O-methyl-thymidine in DNA + L-cysteinyl-[protein] = a thymidine in DNA + S-methyl-L-cysteinyl-[protein]</text>
        <dbReference type="Rhea" id="RHEA:53428"/>
        <dbReference type="Rhea" id="RHEA-COMP:10131"/>
        <dbReference type="Rhea" id="RHEA-COMP:10132"/>
        <dbReference type="Rhea" id="RHEA-COMP:13555"/>
        <dbReference type="Rhea" id="RHEA-COMP:13556"/>
        <dbReference type="ChEBI" id="CHEBI:29950"/>
        <dbReference type="ChEBI" id="CHEBI:82612"/>
        <dbReference type="ChEBI" id="CHEBI:137386"/>
        <dbReference type="ChEBI" id="CHEBI:137387"/>
        <dbReference type="EC" id="2.1.1.63"/>
    </reaction>
</comment>
<keyword evidence="10 12" id="KW-0234">DNA repair</keyword>
<comment type="cofactor">
    <cofactor evidence="14">
        <name>Zn(2+)</name>
        <dbReference type="ChEBI" id="CHEBI:29105"/>
    </cofactor>
    <text evidence="14">Binds 1 zinc ion per subunit.</text>
</comment>
<evidence type="ECO:0000256" key="7">
    <source>
        <dbReference type="ARBA" id="ARBA00023015"/>
    </source>
</evidence>
<dbReference type="PIRSF" id="PIRSF000409">
    <property type="entry name" value="Ada"/>
    <property type="match status" value="1"/>
</dbReference>
<evidence type="ECO:0000256" key="5">
    <source>
        <dbReference type="ARBA" id="ARBA00022679"/>
    </source>
</evidence>
<evidence type="ECO:0000256" key="2">
    <source>
        <dbReference type="ARBA" id="ARBA00008711"/>
    </source>
</evidence>
<evidence type="ECO:0000313" key="16">
    <source>
        <dbReference type="EMBL" id="STD01456.1"/>
    </source>
</evidence>
<evidence type="ECO:0000259" key="15">
    <source>
        <dbReference type="PROSITE" id="PS01124"/>
    </source>
</evidence>
<dbReference type="SUPFAM" id="SSF53155">
    <property type="entry name" value="Methylated DNA-protein cysteine methyltransferase domain"/>
    <property type="match status" value="1"/>
</dbReference>
<dbReference type="Gene3D" id="3.30.160.70">
    <property type="entry name" value="Methylated DNA-protein cysteine methyltransferase domain"/>
    <property type="match status" value="1"/>
</dbReference>
<dbReference type="InterPro" id="IPR009057">
    <property type="entry name" value="Homeodomain-like_sf"/>
</dbReference>
<evidence type="ECO:0000256" key="3">
    <source>
        <dbReference type="ARBA" id="ARBA00022490"/>
    </source>
</evidence>
<dbReference type="InterPro" id="IPR036217">
    <property type="entry name" value="MethylDNA_cys_MeTrfase_DNAb"/>
</dbReference>
<dbReference type="GO" id="GO:0008270">
    <property type="term" value="F:zinc ion binding"/>
    <property type="evidence" value="ECO:0007669"/>
    <property type="project" value="InterPro"/>
</dbReference>
<dbReference type="InterPro" id="IPR023546">
    <property type="entry name" value="MGMT"/>
</dbReference>
<dbReference type="InterPro" id="IPR016221">
    <property type="entry name" value="Bifunct_regulatory_prot_Ada"/>
</dbReference>
<organism evidence="16 17">
    <name type="scientific">Chryseobacterium carnipullorum</name>
    <dbReference type="NCBI Taxonomy" id="1124835"/>
    <lineage>
        <taxon>Bacteria</taxon>
        <taxon>Pseudomonadati</taxon>
        <taxon>Bacteroidota</taxon>
        <taxon>Flavobacteriia</taxon>
        <taxon>Flavobacteriales</taxon>
        <taxon>Weeksellaceae</taxon>
        <taxon>Chryseobacterium group</taxon>
        <taxon>Chryseobacterium</taxon>
    </lineage>
</organism>
<feature type="domain" description="HTH araC/xylS-type" evidence="15">
    <location>
        <begin position="106"/>
        <end position="179"/>
    </location>
</feature>
<keyword evidence="3 12" id="KW-0963">Cytoplasm</keyword>
<feature type="active site" description="Nucleophile; methyl group acceptor from either O6-methylguanine or O4-methylthymine" evidence="13">
    <location>
        <position position="316"/>
    </location>
</feature>
<evidence type="ECO:0000256" key="12">
    <source>
        <dbReference type="HAMAP-Rule" id="MF_00772"/>
    </source>
</evidence>
<feature type="binding site" evidence="14">
    <location>
        <position position="39"/>
    </location>
    <ligand>
        <name>Zn(2+)</name>
        <dbReference type="ChEBI" id="CHEBI:29105"/>
    </ligand>
</feature>
<dbReference type="GO" id="GO:0003908">
    <property type="term" value="F:methylated-DNA-[protein]-cysteine S-methyltransferase activity"/>
    <property type="evidence" value="ECO:0007669"/>
    <property type="project" value="UniProtKB-UniRule"/>
</dbReference>
<evidence type="ECO:0000256" key="9">
    <source>
        <dbReference type="ARBA" id="ARBA00023163"/>
    </source>
</evidence>
<dbReference type="SMART" id="SM00342">
    <property type="entry name" value="HTH_ARAC"/>
    <property type="match status" value="1"/>
</dbReference>
<dbReference type="Gene3D" id="3.40.10.10">
    <property type="entry name" value="DNA Methylphosphotriester Repair Domain"/>
    <property type="match status" value="1"/>
</dbReference>
<dbReference type="HAMAP" id="MF_00772">
    <property type="entry name" value="OGT"/>
    <property type="match status" value="1"/>
</dbReference>
<evidence type="ECO:0000256" key="10">
    <source>
        <dbReference type="ARBA" id="ARBA00023204"/>
    </source>
</evidence>
<evidence type="ECO:0000256" key="1">
    <source>
        <dbReference type="ARBA" id="ARBA00001286"/>
    </source>
</evidence>
<dbReference type="Gene3D" id="1.10.10.10">
    <property type="entry name" value="Winged helix-like DNA-binding domain superfamily/Winged helix DNA-binding domain"/>
    <property type="match status" value="1"/>
</dbReference>
<comment type="miscellaneous">
    <text evidence="12">This enzyme catalyzes only one turnover and therefore is not strictly catalytic. According to one definition, an enzyme is a biocatalyst that acts repeatedly and over many reaction cycles.</text>
</comment>
<feature type="binding site" evidence="14">
    <location>
        <position position="35"/>
    </location>
    <ligand>
        <name>Zn(2+)</name>
        <dbReference type="ChEBI" id="CHEBI:29105"/>
    </ligand>
</feature>
<feature type="active site" description="Nucleophile; methyl group acceptor from methylphosphotriester" evidence="13">
    <location>
        <position position="35"/>
    </location>
</feature>
<dbReference type="InterPro" id="IPR018060">
    <property type="entry name" value="HTH_AraC"/>
</dbReference>
<dbReference type="GO" id="GO:0006307">
    <property type="term" value="P:DNA alkylation repair"/>
    <property type="evidence" value="ECO:0007669"/>
    <property type="project" value="UniProtKB-UniRule"/>
</dbReference>
<comment type="function">
    <text evidence="12">Involved in the cellular defense against the biological effects of O6-methylguanine (O6-MeG) and O4-methylthymine (O4-MeT) in DNA. Repairs the methylated nucleobase in DNA by stoichiometrically transferring the methyl group to a cysteine residue in the enzyme. This is a suicide reaction: the enzyme is irreversibly inactivated.</text>
</comment>
<dbReference type="PANTHER" id="PTHR10815:SF5">
    <property type="entry name" value="METHYLATED-DNA--PROTEIN-CYSTEINE METHYLTRANSFERASE"/>
    <property type="match status" value="1"/>
</dbReference>
<dbReference type="Pfam" id="PF12833">
    <property type="entry name" value="HTH_18"/>
    <property type="match status" value="1"/>
</dbReference>
<evidence type="ECO:0000256" key="11">
    <source>
        <dbReference type="ARBA" id="ARBA00049348"/>
    </source>
</evidence>
<dbReference type="GO" id="GO:0043565">
    <property type="term" value="F:sequence-specific DNA binding"/>
    <property type="evidence" value="ECO:0007669"/>
    <property type="project" value="InterPro"/>
</dbReference>
<dbReference type="PANTHER" id="PTHR10815">
    <property type="entry name" value="METHYLATED-DNA--PROTEIN-CYSTEINE METHYLTRANSFERASE"/>
    <property type="match status" value="1"/>
</dbReference>
<dbReference type="Gene3D" id="1.10.10.60">
    <property type="entry name" value="Homeodomain-like"/>
    <property type="match status" value="1"/>
</dbReference>
<sequence>MMKLTEDRMYQASLDKDSSFEGSYWMAVKTTGIFCRPTCTARKPKKENVEFFFDPEKAIEKGYRPCKICKPLDKLNETPAYIHELLEELQKDASLKIKDLDLVERNIEPVTVRRWFLKNHGMTFQAFQRQFRMNKAFKKIKNGERIIEVALESGYESLSGFNERFKDIIGTTPKNTGHQKIIDLKRIETPLGPMFACACEEGICLLEFTDRKNIDQQLTRLSKTMNAEIVQGGNKHFKQLEEELNQYFERKRTKFEVPLYITGTDFQKKVWKLLTEIPTGETRSYKQQSEFLGNPKAVRAVGTANGINKIAIIIPCHRVIGSDGELVGYAGGIWRKQKLLELEGAILF</sequence>
<keyword evidence="14" id="KW-0479">Metal-binding</keyword>
<dbReference type="Pfam" id="PF02870">
    <property type="entry name" value="Methyltransf_1N"/>
    <property type="match status" value="1"/>
</dbReference>
<evidence type="ECO:0000256" key="8">
    <source>
        <dbReference type="ARBA" id="ARBA00023159"/>
    </source>
</evidence>
<dbReference type="NCBIfam" id="TIGR00589">
    <property type="entry name" value="ogt"/>
    <property type="match status" value="1"/>
</dbReference>
<dbReference type="AlphaFoldDB" id="A0A376E354"/>
<feature type="active site" description="Nucleophile; methyl group acceptor" evidence="12">
    <location>
        <position position="316"/>
    </location>
</feature>
<dbReference type="SUPFAM" id="SSF46767">
    <property type="entry name" value="Methylated DNA-protein cysteine methyltransferase, C-terminal domain"/>
    <property type="match status" value="1"/>
</dbReference>
<evidence type="ECO:0000256" key="13">
    <source>
        <dbReference type="PIRSR" id="PIRSR000409-1"/>
    </source>
</evidence>
<name>A0A376E354_CHRCU</name>
<keyword evidence="6 12" id="KW-0227">DNA damage</keyword>
<gene>
    <name evidence="16" type="primary">ada_2</name>
    <name evidence="16" type="ORF">NCTC13533_03129</name>
</gene>
<dbReference type="InterPro" id="IPR004026">
    <property type="entry name" value="Ada_DNA_repair_Zn-bd"/>
</dbReference>
<dbReference type="PROSITE" id="PS00374">
    <property type="entry name" value="MGMT"/>
    <property type="match status" value="1"/>
</dbReference>
<comment type="similarity">
    <text evidence="2 12">Belongs to the MGMT family.</text>
</comment>
<accession>A0A376E354</accession>
<keyword evidence="5 12" id="KW-0808">Transferase</keyword>
<dbReference type="InterPro" id="IPR008332">
    <property type="entry name" value="MethylG_MeTrfase_N"/>
</dbReference>
<proteinExistence type="inferred from homology"/>
<comment type="subcellular location">
    <subcellularLocation>
        <location evidence="12">Cytoplasm</location>
    </subcellularLocation>
</comment>
<dbReference type="PROSITE" id="PS01124">
    <property type="entry name" value="HTH_ARAC_FAMILY_2"/>
    <property type="match status" value="1"/>
</dbReference>
<evidence type="ECO:0000256" key="14">
    <source>
        <dbReference type="PIRSR" id="PIRSR000409-3"/>
    </source>
</evidence>
<feature type="binding site" evidence="14">
    <location>
        <position position="66"/>
    </location>
    <ligand>
        <name>Zn(2+)</name>
        <dbReference type="ChEBI" id="CHEBI:29105"/>
    </ligand>
</feature>
<dbReference type="GO" id="GO:0003700">
    <property type="term" value="F:DNA-binding transcription factor activity"/>
    <property type="evidence" value="ECO:0007669"/>
    <property type="project" value="InterPro"/>
</dbReference>
<dbReference type="InterPro" id="IPR036631">
    <property type="entry name" value="MGMT_N_sf"/>
</dbReference>